<name>A0ABW4IK76_9ACTN</name>
<dbReference type="InterPro" id="IPR036614">
    <property type="entry name" value="RusA-like_sf"/>
</dbReference>
<dbReference type="Proteomes" id="UP001597261">
    <property type="component" value="Unassembled WGS sequence"/>
</dbReference>
<reference evidence="2" key="1">
    <citation type="journal article" date="2019" name="Int. J. Syst. Evol. Microbiol.">
        <title>The Global Catalogue of Microorganisms (GCM) 10K type strain sequencing project: providing services to taxonomists for standard genome sequencing and annotation.</title>
        <authorList>
            <consortium name="The Broad Institute Genomics Platform"/>
            <consortium name="The Broad Institute Genome Sequencing Center for Infectious Disease"/>
            <person name="Wu L."/>
            <person name="Ma J."/>
        </authorList>
    </citation>
    <scope>NUCLEOTIDE SEQUENCE [LARGE SCALE GENOMIC DNA]</scope>
    <source>
        <strain evidence="2">CGMCC 1.12470</strain>
    </source>
</reference>
<keyword evidence="2" id="KW-1185">Reference proteome</keyword>
<dbReference type="Gene3D" id="3.30.1330.70">
    <property type="entry name" value="Holliday junction resolvase RusA"/>
    <property type="match status" value="1"/>
</dbReference>
<protein>
    <submittedName>
        <fullName evidence="1">RusA family crossover junction endodeoxyribonuclease</fullName>
    </submittedName>
</protein>
<gene>
    <name evidence="1" type="ORF">ACFSL4_01475</name>
</gene>
<dbReference type="Pfam" id="PF05866">
    <property type="entry name" value="RusA"/>
    <property type="match status" value="1"/>
</dbReference>
<dbReference type="RefSeq" id="WP_381077280.1">
    <property type="nucleotide sequence ID" value="NZ_JBHUDX010000004.1"/>
</dbReference>
<accession>A0ABW4IK76</accession>
<dbReference type="SUPFAM" id="SSF103084">
    <property type="entry name" value="Holliday junction resolvase RusA"/>
    <property type="match status" value="1"/>
</dbReference>
<organism evidence="1 2">
    <name type="scientific">Streptomyces caeni</name>
    <dbReference type="NCBI Taxonomy" id="2307231"/>
    <lineage>
        <taxon>Bacteria</taxon>
        <taxon>Bacillati</taxon>
        <taxon>Actinomycetota</taxon>
        <taxon>Actinomycetes</taxon>
        <taxon>Kitasatosporales</taxon>
        <taxon>Streptomycetaceae</taxon>
        <taxon>Streptomyces</taxon>
    </lineage>
</organism>
<comment type="caution">
    <text evidence="1">The sequence shown here is derived from an EMBL/GenBank/DDBJ whole genome shotgun (WGS) entry which is preliminary data.</text>
</comment>
<dbReference type="InterPro" id="IPR008822">
    <property type="entry name" value="Endonuclease_RusA-like"/>
</dbReference>
<sequence>MSQGTVTVTVYGIPVGQGNIRYNRAGRGYHANAADLQPWRDAVCAAACRATGRHMFAATPGRTKQCALCKTPRTSHGLYLGPVGLAVTVTVPKPDSAPRPRAWPVTRSSHDWDHHARAISDALTGVLFADDSQIVEGRIRKTYPDEHPEALGRPGAVIRIWPEGEAQCQP</sequence>
<proteinExistence type="predicted"/>
<dbReference type="EMBL" id="JBHUDX010000004">
    <property type="protein sequence ID" value="MFD1656936.1"/>
    <property type="molecule type" value="Genomic_DNA"/>
</dbReference>
<evidence type="ECO:0000313" key="1">
    <source>
        <dbReference type="EMBL" id="MFD1656936.1"/>
    </source>
</evidence>
<evidence type="ECO:0000313" key="2">
    <source>
        <dbReference type="Proteomes" id="UP001597261"/>
    </source>
</evidence>